<feature type="compositionally biased region" description="Basic and acidic residues" evidence="1">
    <location>
        <begin position="61"/>
        <end position="71"/>
    </location>
</feature>
<evidence type="ECO:0000256" key="1">
    <source>
        <dbReference type="SAM" id="MobiDB-lite"/>
    </source>
</evidence>
<sequence length="82" mass="8682">MDLHGNPHNSGLKKRKPEQDALTSDHGNSMSVGESSGSGDLCKSSTSGSLNSNNQNGSNSDNKEIRGRDSCIGRQIYETSSI</sequence>
<accession>A0ABD1N5L3</accession>
<reference evidence="2 3" key="1">
    <citation type="submission" date="2024-08" db="EMBL/GenBank/DDBJ databases">
        <title>Insights into the chromosomal genome structure of Flemingia macrophylla.</title>
        <authorList>
            <person name="Ding Y."/>
            <person name="Zhao Y."/>
            <person name="Bi W."/>
            <person name="Wu M."/>
            <person name="Zhao G."/>
            <person name="Gong Y."/>
            <person name="Li W."/>
            <person name="Zhang P."/>
        </authorList>
    </citation>
    <scope>NUCLEOTIDE SEQUENCE [LARGE SCALE GENOMIC DNA]</scope>
    <source>
        <strain evidence="2">DYQJB</strain>
        <tissue evidence="2">Leaf</tissue>
    </source>
</reference>
<dbReference type="AlphaFoldDB" id="A0ABD1N5L3"/>
<comment type="caution">
    <text evidence="2">The sequence shown here is derived from an EMBL/GenBank/DDBJ whole genome shotgun (WGS) entry which is preliminary data.</text>
</comment>
<dbReference type="EMBL" id="JBGMDY010000002">
    <property type="protein sequence ID" value="KAL2343371.1"/>
    <property type="molecule type" value="Genomic_DNA"/>
</dbReference>
<evidence type="ECO:0000313" key="3">
    <source>
        <dbReference type="Proteomes" id="UP001603857"/>
    </source>
</evidence>
<protein>
    <submittedName>
        <fullName evidence="2">Uncharacterized protein</fullName>
    </submittedName>
</protein>
<feature type="compositionally biased region" description="Low complexity" evidence="1">
    <location>
        <begin position="44"/>
        <end position="60"/>
    </location>
</feature>
<organism evidence="2 3">
    <name type="scientific">Flemingia macrophylla</name>
    <dbReference type="NCBI Taxonomy" id="520843"/>
    <lineage>
        <taxon>Eukaryota</taxon>
        <taxon>Viridiplantae</taxon>
        <taxon>Streptophyta</taxon>
        <taxon>Embryophyta</taxon>
        <taxon>Tracheophyta</taxon>
        <taxon>Spermatophyta</taxon>
        <taxon>Magnoliopsida</taxon>
        <taxon>eudicotyledons</taxon>
        <taxon>Gunneridae</taxon>
        <taxon>Pentapetalae</taxon>
        <taxon>rosids</taxon>
        <taxon>fabids</taxon>
        <taxon>Fabales</taxon>
        <taxon>Fabaceae</taxon>
        <taxon>Papilionoideae</taxon>
        <taxon>50 kb inversion clade</taxon>
        <taxon>NPAAA clade</taxon>
        <taxon>indigoferoid/millettioid clade</taxon>
        <taxon>Phaseoleae</taxon>
        <taxon>Flemingia</taxon>
    </lineage>
</organism>
<feature type="compositionally biased region" description="Polar residues" evidence="1">
    <location>
        <begin position="21"/>
        <end position="38"/>
    </location>
</feature>
<dbReference type="Proteomes" id="UP001603857">
    <property type="component" value="Unassembled WGS sequence"/>
</dbReference>
<feature type="region of interest" description="Disordered" evidence="1">
    <location>
        <begin position="1"/>
        <end position="82"/>
    </location>
</feature>
<evidence type="ECO:0000313" key="2">
    <source>
        <dbReference type="EMBL" id="KAL2343371.1"/>
    </source>
</evidence>
<proteinExistence type="predicted"/>
<name>A0ABD1N5L3_9FABA</name>
<keyword evidence="3" id="KW-1185">Reference proteome</keyword>
<gene>
    <name evidence="2" type="ORF">Fmac_004656</name>
</gene>